<feature type="compositionally biased region" description="Basic and acidic residues" evidence="2">
    <location>
        <begin position="109"/>
        <end position="120"/>
    </location>
</feature>
<keyword evidence="1" id="KW-0479">Metal-binding</keyword>
<organism evidence="4 5">
    <name type="scientific">Gigaspora margarita</name>
    <dbReference type="NCBI Taxonomy" id="4874"/>
    <lineage>
        <taxon>Eukaryota</taxon>
        <taxon>Fungi</taxon>
        <taxon>Fungi incertae sedis</taxon>
        <taxon>Mucoromycota</taxon>
        <taxon>Glomeromycotina</taxon>
        <taxon>Glomeromycetes</taxon>
        <taxon>Diversisporales</taxon>
        <taxon>Gigasporaceae</taxon>
        <taxon>Gigaspora</taxon>
    </lineage>
</organism>
<dbReference type="PROSITE" id="PS50089">
    <property type="entry name" value="ZF_RING_2"/>
    <property type="match status" value="1"/>
</dbReference>
<reference evidence="4 5" key="1">
    <citation type="submission" date="2021-06" db="EMBL/GenBank/DDBJ databases">
        <authorList>
            <person name="Kallberg Y."/>
            <person name="Tangrot J."/>
            <person name="Rosling A."/>
        </authorList>
    </citation>
    <scope>NUCLEOTIDE SEQUENCE [LARGE SCALE GENOMIC DNA]</scope>
    <source>
        <strain evidence="4 5">120-4 pot B 10/14</strain>
    </source>
</reference>
<dbReference type="Gene3D" id="3.30.40.10">
    <property type="entry name" value="Zinc/RING finger domain, C3HC4 (zinc finger)"/>
    <property type="match status" value="1"/>
</dbReference>
<feature type="domain" description="RING-type" evidence="3">
    <location>
        <begin position="15"/>
        <end position="57"/>
    </location>
</feature>
<proteinExistence type="predicted"/>
<feature type="compositionally biased region" description="Basic and acidic residues" evidence="2">
    <location>
        <begin position="129"/>
        <end position="140"/>
    </location>
</feature>
<protein>
    <submittedName>
        <fullName evidence="4">26840_t:CDS:1</fullName>
    </submittedName>
</protein>
<dbReference type="InterPro" id="IPR013083">
    <property type="entry name" value="Znf_RING/FYVE/PHD"/>
</dbReference>
<feature type="non-terminal residue" evidence="4">
    <location>
        <position position="306"/>
    </location>
</feature>
<sequence length="306" mass="34361">DSVVKGKKISDLSNCSECEKEIISHPLKAFTTLSCGHAFHRLCIEKKLLLTMPNICPFPGCSEEVEIIETGGRRGSESSTSSVVRRMEKHSIQSQDMPEIPEEDMPDVVNREGEDNRPLDKSNIPSGEETCKRPSEDTSENKLSSKKLRKEGEKKESSMLEKIIKELSTDTSGISEVSEEIDVGSSNFLQLSNKIDHAESKNEDATRELIKSYFNFGEAIYNRYKELKATYGKDGASALVNDEVRNEIPKIKFTDDALRKRRERAEKVYKLFTAIGGKTKISRIKSFPARSILNLSKENVNHIIVG</sequence>
<evidence type="ECO:0000313" key="4">
    <source>
        <dbReference type="EMBL" id="CAG8853284.1"/>
    </source>
</evidence>
<keyword evidence="5" id="KW-1185">Reference proteome</keyword>
<evidence type="ECO:0000313" key="5">
    <source>
        <dbReference type="Proteomes" id="UP000789901"/>
    </source>
</evidence>
<dbReference type="SUPFAM" id="SSF57850">
    <property type="entry name" value="RING/U-box"/>
    <property type="match status" value="1"/>
</dbReference>
<accession>A0ABN7XGC5</accession>
<evidence type="ECO:0000256" key="1">
    <source>
        <dbReference type="PROSITE-ProRule" id="PRU00175"/>
    </source>
</evidence>
<feature type="non-terminal residue" evidence="4">
    <location>
        <position position="1"/>
    </location>
</feature>
<keyword evidence="1" id="KW-0862">Zinc</keyword>
<name>A0ABN7XGC5_GIGMA</name>
<feature type="region of interest" description="Disordered" evidence="2">
    <location>
        <begin position="71"/>
        <end position="158"/>
    </location>
</feature>
<keyword evidence="1" id="KW-0863">Zinc-finger</keyword>
<dbReference type="EMBL" id="CAJVQB010122118">
    <property type="protein sequence ID" value="CAG8853284.1"/>
    <property type="molecule type" value="Genomic_DNA"/>
</dbReference>
<evidence type="ECO:0000259" key="3">
    <source>
        <dbReference type="PROSITE" id="PS50089"/>
    </source>
</evidence>
<evidence type="ECO:0000256" key="2">
    <source>
        <dbReference type="SAM" id="MobiDB-lite"/>
    </source>
</evidence>
<dbReference type="InterPro" id="IPR001841">
    <property type="entry name" value="Znf_RING"/>
</dbReference>
<comment type="caution">
    <text evidence="4">The sequence shown here is derived from an EMBL/GenBank/DDBJ whole genome shotgun (WGS) entry which is preliminary data.</text>
</comment>
<dbReference type="Proteomes" id="UP000789901">
    <property type="component" value="Unassembled WGS sequence"/>
</dbReference>
<gene>
    <name evidence="4" type="ORF">GMARGA_LOCUS42105</name>
</gene>